<organism evidence="1 2">
    <name type="scientific">Galleria mellonella</name>
    <name type="common">Greater wax moth</name>
    <dbReference type="NCBI Taxonomy" id="7137"/>
    <lineage>
        <taxon>Eukaryota</taxon>
        <taxon>Metazoa</taxon>
        <taxon>Ecdysozoa</taxon>
        <taxon>Arthropoda</taxon>
        <taxon>Hexapoda</taxon>
        <taxon>Insecta</taxon>
        <taxon>Pterygota</taxon>
        <taxon>Neoptera</taxon>
        <taxon>Endopterygota</taxon>
        <taxon>Lepidoptera</taxon>
        <taxon>Glossata</taxon>
        <taxon>Ditrysia</taxon>
        <taxon>Pyraloidea</taxon>
        <taxon>Pyralidae</taxon>
        <taxon>Galleriinae</taxon>
        <taxon>Galleria</taxon>
    </lineage>
</organism>
<reference evidence="2" key="1">
    <citation type="submission" date="2025-08" db="UniProtKB">
        <authorList>
            <consortium name="RefSeq"/>
        </authorList>
    </citation>
    <scope>IDENTIFICATION</scope>
    <source>
        <tissue evidence="2">Whole larvae</tissue>
    </source>
</reference>
<evidence type="ECO:0000313" key="1">
    <source>
        <dbReference type="Proteomes" id="UP001652740"/>
    </source>
</evidence>
<evidence type="ECO:0000313" key="2">
    <source>
        <dbReference type="RefSeq" id="XP_052751873.1"/>
    </source>
</evidence>
<name>A0ABM3MKF2_GALME</name>
<dbReference type="RefSeq" id="XP_052751873.1">
    <property type="nucleotide sequence ID" value="XM_052895913.1"/>
</dbReference>
<accession>A0ABM3MKF2</accession>
<keyword evidence="1" id="KW-1185">Reference proteome</keyword>
<dbReference type="GeneID" id="113516349"/>
<gene>
    <name evidence="2" type="primary">LOC113516349</name>
</gene>
<dbReference type="Proteomes" id="UP001652740">
    <property type="component" value="Unplaced"/>
</dbReference>
<protein>
    <submittedName>
        <fullName evidence="2">Uncharacterized protein LOC113516349 isoform X1</fullName>
    </submittedName>
</protein>
<sequence>MIEFHSHIIKKLTMTVKKTNRSGGLAAIVARQKLHNANQQLDIMAITKPLPQQNYNIIVGFNEKDQLQLLNKEETNEDDKQKLIKDYTELKASKYENISIDDITNCANIESYPNCEKTLVFYITKNLNKEAIALKFENEQDFKRIYFTYKYFKMRNRLTKNTNNYSTGDSLFSKKKTYDLFKNRKNSVDDYSLYDKGRANFDLMQTTDNDGVTHISVQHKGLNSRFDQPMSLIGIRSDIADAGEIDSIIYTDTEIPTKPERKRLFHKKTKAPPPPLIMKETQPKVLKGEFVRVNVDRSPDVIPRDNRLNKIPDILMFRENKPKWSSPTSNLWSASNKVMAGYESDREEWKSSRSQFSTTAFDSLVRPTKMAVAFTLRKPQKLEPVPQYYRLSSEPKLTPISFRPNNFIQRPPRLPRPVPEVKRNLLNSDHRKFTSLQNLEIPKKLSEPKKQNEVKKTNYSNISNRITGLTNKLRDLGNPSNTIGRFKAQSHGDVANLKPVLKTNGQDGAKRSVVRTCSAEPPKKVTFSAFATVQVV</sequence>
<proteinExistence type="predicted"/>